<proteinExistence type="predicted"/>
<evidence type="ECO:0008006" key="5">
    <source>
        <dbReference type="Google" id="ProtNLM"/>
    </source>
</evidence>
<keyword evidence="2" id="KW-0732">Signal</keyword>
<reference evidence="3 4" key="1">
    <citation type="submission" date="2020-10" db="EMBL/GenBank/DDBJ databases">
        <title>The Coptis chinensis genome and diversification of protoberbering-type alkaloids.</title>
        <authorList>
            <person name="Wang B."/>
            <person name="Shu S."/>
            <person name="Song C."/>
            <person name="Liu Y."/>
        </authorList>
    </citation>
    <scope>NUCLEOTIDE SEQUENCE [LARGE SCALE GENOMIC DNA]</scope>
    <source>
        <strain evidence="3">HL-2020</strain>
        <tissue evidence="3">Leaf</tissue>
    </source>
</reference>
<dbReference type="Proteomes" id="UP000631114">
    <property type="component" value="Unassembled WGS sequence"/>
</dbReference>
<dbReference type="AlphaFoldDB" id="A0A835LP55"/>
<feature type="signal peptide" evidence="2">
    <location>
        <begin position="1"/>
        <end position="21"/>
    </location>
</feature>
<keyword evidence="4" id="KW-1185">Reference proteome</keyword>
<comment type="caution">
    <text evidence="3">The sequence shown here is derived from an EMBL/GenBank/DDBJ whole genome shotgun (WGS) entry which is preliminary data.</text>
</comment>
<dbReference type="EMBL" id="JADFTS010000008">
    <property type="protein sequence ID" value="KAF9594416.1"/>
    <property type="molecule type" value="Genomic_DNA"/>
</dbReference>
<name>A0A835LP55_9MAGN</name>
<protein>
    <recommendedName>
        <fullName evidence="5">Glycine-rich protein</fullName>
    </recommendedName>
</protein>
<organism evidence="3 4">
    <name type="scientific">Coptis chinensis</name>
    <dbReference type="NCBI Taxonomy" id="261450"/>
    <lineage>
        <taxon>Eukaryota</taxon>
        <taxon>Viridiplantae</taxon>
        <taxon>Streptophyta</taxon>
        <taxon>Embryophyta</taxon>
        <taxon>Tracheophyta</taxon>
        <taxon>Spermatophyta</taxon>
        <taxon>Magnoliopsida</taxon>
        <taxon>Ranunculales</taxon>
        <taxon>Ranunculaceae</taxon>
        <taxon>Coptidoideae</taxon>
        <taxon>Coptis</taxon>
    </lineage>
</organism>
<evidence type="ECO:0000313" key="3">
    <source>
        <dbReference type="EMBL" id="KAF9594416.1"/>
    </source>
</evidence>
<feature type="compositionally biased region" description="Gly residues" evidence="1">
    <location>
        <begin position="76"/>
        <end position="144"/>
    </location>
</feature>
<evidence type="ECO:0000313" key="4">
    <source>
        <dbReference type="Proteomes" id="UP000631114"/>
    </source>
</evidence>
<feature type="region of interest" description="Disordered" evidence="1">
    <location>
        <begin position="75"/>
        <end position="144"/>
    </location>
</feature>
<evidence type="ECO:0000256" key="1">
    <source>
        <dbReference type="SAM" id="MobiDB-lite"/>
    </source>
</evidence>
<evidence type="ECO:0000256" key="2">
    <source>
        <dbReference type="SAM" id="SignalP"/>
    </source>
</evidence>
<sequence>MVMKIATIFLVLFLYVQISTSSITLESNVGPEWNRTSLAKKIIVEPIILDSHAIGVEKLEQGRIGGVGRMVVVSRPGGGGGGGGSGGGSGGGGRGGGSSSAGAGAGGGGGGRGGGSSNTGGSGGGGRSGGSGATSGGGGGRSGSGGSRLILVAVEVVVAVVAVVQTRWSQGRWVPRFRWGNFGFRRNSHSGYPSIYNPFIAKKYKLKSRWQP</sequence>
<gene>
    <name evidence="3" type="ORF">IFM89_031018</name>
</gene>
<feature type="chain" id="PRO_5032544411" description="Glycine-rich protein" evidence="2">
    <location>
        <begin position="22"/>
        <end position="212"/>
    </location>
</feature>
<accession>A0A835LP55</accession>